<gene>
    <name evidence="1" type="ORF">K4G66_12630</name>
</gene>
<proteinExistence type="predicted"/>
<organism evidence="1">
    <name type="scientific">Roseihalotalea indica</name>
    <dbReference type="NCBI Taxonomy" id="2867963"/>
    <lineage>
        <taxon>Bacteria</taxon>
        <taxon>Pseudomonadati</taxon>
        <taxon>Bacteroidota</taxon>
        <taxon>Cytophagia</taxon>
        <taxon>Cytophagales</taxon>
        <taxon>Catalimonadaceae</taxon>
        <taxon>Roseihalotalea</taxon>
    </lineage>
</organism>
<sequence>MKNYVLAAILLTFIAACTTTKHQLVPRYGFDFKPGDRLVIARFQNAPHVSDYATQQILQLFQDCSDVEVVHPDTVQDFFYRNLMYTDPTWEVDAKLMIRVQEATKARYLLVGKFVGESVGKPPVAFAEQYATGQLEEIHENWVRIQFMLYDLSTTRTIMSLQTRAKANQYNHEQDDGDITSFYAPVDLLHSALKKSTKKLADACHCK</sequence>
<evidence type="ECO:0000313" key="1">
    <source>
        <dbReference type="EMBL" id="WKN39538.1"/>
    </source>
</evidence>
<dbReference type="EMBL" id="CP120682">
    <property type="protein sequence ID" value="WKN39538.1"/>
    <property type="molecule type" value="Genomic_DNA"/>
</dbReference>
<dbReference type="AlphaFoldDB" id="A0AA49GS45"/>
<name>A0AA49GS45_9BACT</name>
<dbReference type="PROSITE" id="PS51257">
    <property type="entry name" value="PROKAR_LIPOPROTEIN"/>
    <property type="match status" value="1"/>
</dbReference>
<protein>
    <recommendedName>
        <fullName evidence="2">ABC-type transport auxiliary lipoprotein component domain-containing protein</fullName>
    </recommendedName>
</protein>
<evidence type="ECO:0008006" key="2">
    <source>
        <dbReference type="Google" id="ProtNLM"/>
    </source>
</evidence>
<accession>A0AA49GS45</accession>
<reference evidence="1" key="1">
    <citation type="journal article" date="2023" name="Comput. Struct. Biotechnol. J.">
        <title>Discovery of a novel marine Bacteroidetes with a rich repertoire of carbohydrate-active enzymes.</title>
        <authorList>
            <person name="Chen B."/>
            <person name="Liu G."/>
            <person name="Chen Q."/>
            <person name="Wang H."/>
            <person name="Liu L."/>
            <person name="Tang K."/>
        </authorList>
    </citation>
    <scope>NUCLEOTIDE SEQUENCE</scope>
    <source>
        <strain evidence="1">TK19036</strain>
    </source>
</reference>
<reference evidence="1" key="2">
    <citation type="journal article" date="2024" name="Antonie Van Leeuwenhoek">
        <title>Roseihalotalea indica gen. nov., sp. nov., a halophilic Bacteroidetes from mesopelagic Southwest Indian Ocean with higher carbohydrate metabolic potential.</title>
        <authorList>
            <person name="Chen B."/>
            <person name="Zhang M."/>
            <person name="Lin D."/>
            <person name="Ye J."/>
            <person name="Tang K."/>
        </authorList>
    </citation>
    <scope>NUCLEOTIDE SEQUENCE</scope>
    <source>
        <strain evidence="1">TK19036</strain>
    </source>
</reference>